<protein>
    <submittedName>
        <fullName evidence="2">(rape) hypothetical protein</fullName>
    </submittedName>
</protein>
<organism evidence="2">
    <name type="scientific">Brassica napus</name>
    <name type="common">Rape</name>
    <dbReference type="NCBI Taxonomy" id="3708"/>
    <lineage>
        <taxon>Eukaryota</taxon>
        <taxon>Viridiplantae</taxon>
        <taxon>Streptophyta</taxon>
        <taxon>Embryophyta</taxon>
        <taxon>Tracheophyta</taxon>
        <taxon>Spermatophyta</taxon>
        <taxon>Magnoliopsida</taxon>
        <taxon>eudicotyledons</taxon>
        <taxon>Gunneridae</taxon>
        <taxon>Pentapetalae</taxon>
        <taxon>rosids</taxon>
        <taxon>malvids</taxon>
        <taxon>Brassicales</taxon>
        <taxon>Brassicaceae</taxon>
        <taxon>Brassiceae</taxon>
        <taxon>Brassica</taxon>
    </lineage>
</organism>
<proteinExistence type="predicted"/>
<gene>
    <name evidence="2" type="ORF">DARMORV10_C06P43180.1</name>
</gene>
<accession>A0A816QLM9</accession>
<feature type="compositionally biased region" description="Polar residues" evidence="1">
    <location>
        <begin position="1"/>
        <end position="18"/>
    </location>
</feature>
<feature type="region of interest" description="Disordered" evidence="1">
    <location>
        <begin position="1"/>
        <end position="55"/>
    </location>
</feature>
<dbReference type="Proteomes" id="UP001295469">
    <property type="component" value="Chromosome C06"/>
</dbReference>
<evidence type="ECO:0000313" key="2">
    <source>
        <dbReference type="EMBL" id="CAF2063536.1"/>
    </source>
</evidence>
<reference evidence="2" key="1">
    <citation type="submission" date="2021-01" db="EMBL/GenBank/DDBJ databases">
        <authorList>
            <consortium name="Genoscope - CEA"/>
            <person name="William W."/>
        </authorList>
    </citation>
    <scope>NUCLEOTIDE SEQUENCE</scope>
</reference>
<dbReference type="EMBL" id="HG994370">
    <property type="protein sequence ID" value="CAF2063536.1"/>
    <property type="molecule type" value="Genomic_DNA"/>
</dbReference>
<evidence type="ECO:0000256" key="1">
    <source>
        <dbReference type="SAM" id="MobiDB-lite"/>
    </source>
</evidence>
<sequence length="55" mass="5824">MVISVASSGPVQTATQDNKPVIKLKPKLGSEAEKSSSSMGRRYGGKVLSSKDEEE</sequence>
<name>A0A816QLM9_BRANA</name>
<dbReference type="AlphaFoldDB" id="A0A816QLM9"/>